<reference evidence="2 3" key="1">
    <citation type="journal article" date="2020" name="Microbiol. Resour. Announc.">
        <title>Draft Genome Sequence of a Cladosporium Species Isolated from the Mesophotic Ascidian Didemnum maculosum.</title>
        <authorList>
            <person name="Gioti A."/>
            <person name="Siaperas R."/>
            <person name="Nikolaivits E."/>
            <person name="Le Goff G."/>
            <person name="Ouazzani J."/>
            <person name="Kotoulas G."/>
            <person name="Topakas E."/>
        </authorList>
    </citation>
    <scope>NUCLEOTIDE SEQUENCE [LARGE SCALE GENOMIC DNA]</scope>
    <source>
        <strain evidence="2 3">TM138-S3</strain>
    </source>
</reference>
<evidence type="ECO:0000313" key="3">
    <source>
        <dbReference type="Proteomes" id="UP000803884"/>
    </source>
</evidence>
<accession>A0AB34KAK7</accession>
<feature type="compositionally biased region" description="Basic and acidic residues" evidence="1">
    <location>
        <begin position="126"/>
        <end position="139"/>
    </location>
</feature>
<gene>
    <name evidence="2" type="ORF">WHR41_09543</name>
</gene>
<evidence type="ECO:0000256" key="1">
    <source>
        <dbReference type="SAM" id="MobiDB-lite"/>
    </source>
</evidence>
<feature type="compositionally biased region" description="Polar residues" evidence="1">
    <location>
        <begin position="52"/>
        <end position="72"/>
    </location>
</feature>
<feature type="region of interest" description="Disordered" evidence="1">
    <location>
        <begin position="51"/>
        <end position="72"/>
    </location>
</feature>
<comment type="caution">
    <text evidence="2">The sequence shown here is derived from an EMBL/GenBank/DDBJ whole genome shotgun (WGS) entry which is preliminary data.</text>
</comment>
<organism evidence="2 3">
    <name type="scientific">Cladosporium halotolerans</name>
    <dbReference type="NCBI Taxonomy" id="1052096"/>
    <lineage>
        <taxon>Eukaryota</taxon>
        <taxon>Fungi</taxon>
        <taxon>Dikarya</taxon>
        <taxon>Ascomycota</taxon>
        <taxon>Pezizomycotina</taxon>
        <taxon>Dothideomycetes</taxon>
        <taxon>Dothideomycetidae</taxon>
        <taxon>Cladosporiales</taxon>
        <taxon>Cladosporiaceae</taxon>
        <taxon>Cladosporium</taxon>
    </lineage>
</organism>
<dbReference type="EMBL" id="JAAQHG020000088">
    <property type="protein sequence ID" value="KAL1581970.1"/>
    <property type="molecule type" value="Genomic_DNA"/>
</dbReference>
<sequence length="775" mass="87419">MEYGGEGPSRPVLQSFVSSGTGTSGEEVDYGEGLEGHEMYSDRATARHFLPDQTSSVDGGTPLTSSSSYGWVPTTSMLRTSARLPYAMPYSSMPTEAPMNSLHSSQQQSMRPSSTRQRSDVYAPPRRPDRYARSPEKSRAGSGHRGRINPNAEYRAQEKAYVQRIRREYAPNNDFSAEPRRSNLNYSDGSSEVDESPGLGSFVENDPYGQGALLYFGNEQQVSSQEELKIPANRERLEWHAMLANVLTGDVVKQEKKRLIGGSGQQGDGTMKTEIWLGVRAKTCGRSVAMQRRLIEEGRNKVKQTIERIIAFEIEGEAVVGKSPLEQVQQVLNRIEKVERLYPTQQALEAAQPGAASAAYKDATDVVVSWHNTTELINTELGVLQQWVGNVELDFTKPRAVSPEDQNGHFFDESSFMDRVLKEDSLKSLQGDNSLLEGVNRVINKAKGTLILNVQAFVERHLPPYTEELLALINFPARLIQEIIRMRLSYANNMEDPAQHGVMMAEQMNLQFRILLTLAVKIKEAYLVVARPEPGWDPPSCIDEDFDGIVIDALQFYLKMLDLKLMAHKNTFKEAEILEQEWNFCYHLGRHLEGGDVEVAEQFSFLTSRSLNRLTTYFEKELVRRPEDVGGAEMGKRYKSILDSVRVRQRKIFRFSKVLSQRFENATEYNMNMAHENCQDLLNALACSGHFLVEARLSPYDEKASIHVIASPALQNRRRDIESILGTCYHAEDTPEDPSNPYVLILCSEQALHWGWERIDSDVQLPHLGIKTGRL</sequence>
<feature type="non-terminal residue" evidence="2">
    <location>
        <position position="775"/>
    </location>
</feature>
<evidence type="ECO:0000313" key="2">
    <source>
        <dbReference type="EMBL" id="KAL1581970.1"/>
    </source>
</evidence>
<feature type="region of interest" description="Disordered" evidence="1">
    <location>
        <begin position="1"/>
        <end position="36"/>
    </location>
</feature>
<feature type="region of interest" description="Disordered" evidence="1">
    <location>
        <begin position="95"/>
        <end position="157"/>
    </location>
</feature>
<dbReference type="RefSeq" id="XP_069225077.1">
    <property type="nucleotide sequence ID" value="XM_069378146.1"/>
</dbReference>
<dbReference type="AlphaFoldDB" id="A0AB34KAK7"/>
<name>A0AB34KAK7_9PEZI</name>
<dbReference type="Proteomes" id="UP000803884">
    <property type="component" value="Unassembled WGS sequence"/>
</dbReference>
<proteinExistence type="predicted"/>
<feature type="region of interest" description="Disordered" evidence="1">
    <location>
        <begin position="170"/>
        <end position="196"/>
    </location>
</feature>
<feature type="compositionally biased region" description="Polar residues" evidence="1">
    <location>
        <begin position="101"/>
        <end position="116"/>
    </location>
</feature>
<protein>
    <submittedName>
        <fullName evidence="2">Uncharacterized protein</fullName>
    </submittedName>
</protein>
<keyword evidence="3" id="KW-1185">Reference proteome</keyword>
<dbReference type="GeneID" id="96010984"/>